<dbReference type="InterPro" id="IPR019475">
    <property type="entry name" value="DNA_primase_DnaB-bd"/>
</dbReference>
<dbReference type="HAMAP" id="MF_00974">
    <property type="entry name" value="DNA_primase_DnaG"/>
    <property type="match status" value="1"/>
</dbReference>
<dbReference type="AlphaFoldDB" id="A0A5M9HUK8"/>
<dbReference type="RefSeq" id="WP_150311546.1">
    <property type="nucleotide sequence ID" value="NZ_VMSO01000028.1"/>
</dbReference>
<dbReference type="InterPro" id="IPR013264">
    <property type="entry name" value="DNAG_N"/>
</dbReference>
<dbReference type="InterPro" id="IPR050219">
    <property type="entry name" value="DnaG_primase"/>
</dbReference>
<dbReference type="GO" id="GO:0006269">
    <property type="term" value="P:DNA replication, synthesis of primer"/>
    <property type="evidence" value="ECO:0007669"/>
    <property type="project" value="UniProtKB-UniRule"/>
</dbReference>
<dbReference type="Pfam" id="PF13155">
    <property type="entry name" value="Toprim_2"/>
    <property type="match status" value="1"/>
</dbReference>
<name>A0A5M9HUK8_9FIRM</name>
<organism evidence="17 18">
    <name type="scientific">Mediterraneibacter catenae</name>
    <dbReference type="NCBI Taxonomy" id="2594882"/>
    <lineage>
        <taxon>Bacteria</taxon>
        <taxon>Bacillati</taxon>
        <taxon>Bacillota</taxon>
        <taxon>Clostridia</taxon>
        <taxon>Lachnospirales</taxon>
        <taxon>Lachnospiraceae</taxon>
        <taxon>Mediterraneibacter</taxon>
    </lineage>
</organism>
<evidence type="ECO:0000256" key="6">
    <source>
        <dbReference type="ARBA" id="ARBA00022723"/>
    </source>
</evidence>
<dbReference type="Pfam" id="PF10410">
    <property type="entry name" value="DnaB_bind"/>
    <property type="match status" value="1"/>
</dbReference>
<protein>
    <recommendedName>
        <fullName evidence="12 13">DNA primase</fullName>
        <ecNumber evidence="12">2.7.7.101</ecNumber>
    </recommendedName>
</protein>
<evidence type="ECO:0000256" key="13">
    <source>
        <dbReference type="PIRNR" id="PIRNR002811"/>
    </source>
</evidence>
<dbReference type="GO" id="GO:0003677">
    <property type="term" value="F:DNA binding"/>
    <property type="evidence" value="ECO:0007669"/>
    <property type="project" value="UniProtKB-KW"/>
</dbReference>
<keyword evidence="6 12" id="KW-0479">Metal-binding</keyword>
<feature type="compositionally biased region" description="Basic and acidic residues" evidence="15">
    <location>
        <begin position="440"/>
        <end position="453"/>
    </location>
</feature>
<dbReference type="PANTHER" id="PTHR30313:SF2">
    <property type="entry name" value="DNA PRIMASE"/>
    <property type="match status" value="1"/>
</dbReference>
<dbReference type="GO" id="GO:1990077">
    <property type="term" value="C:primosome complex"/>
    <property type="evidence" value="ECO:0007669"/>
    <property type="project" value="UniProtKB-KW"/>
</dbReference>
<reference evidence="17" key="1">
    <citation type="submission" date="2019-07" db="EMBL/GenBank/DDBJ databases">
        <authorList>
            <person name="Wongkuna S."/>
            <person name="Scaria J."/>
        </authorList>
    </citation>
    <scope>NUCLEOTIDE SEQUENCE [LARGE SCALE GENOMIC DNA]</scope>
    <source>
        <strain evidence="17">SW178</strain>
    </source>
</reference>
<keyword evidence="1 12" id="KW-0240">DNA-directed RNA polymerase</keyword>
<dbReference type="InterPro" id="IPR006295">
    <property type="entry name" value="DNA_primase_DnaG"/>
</dbReference>
<keyword evidence="11 12" id="KW-0804">Transcription</keyword>
<comment type="catalytic activity">
    <reaction evidence="12">
        <text>ssDNA + n NTP = ssDNA/pppN(pN)n-1 hybrid + (n-1) diphosphate.</text>
        <dbReference type="EC" id="2.7.7.101"/>
    </reaction>
</comment>
<keyword evidence="7 12" id="KW-0863">Zinc-finger</keyword>
<dbReference type="InterPro" id="IPR030846">
    <property type="entry name" value="DnaG_bac"/>
</dbReference>
<evidence type="ECO:0000256" key="4">
    <source>
        <dbReference type="ARBA" id="ARBA00022695"/>
    </source>
</evidence>
<dbReference type="InterPro" id="IPR034151">
    <property type="entry name" value="TOPRIM_DnaG_bac"/>
</dbReference>
<gene>
    <name evidence="12" type="primary">dnaG</name>
    <name evidence="17" type="ORF">FNY66_13995</name>
</gene>
<comment type="domain">
    <text evidence="12">Contains an N-terminal zinc-binding domain, a central core domain that contains the primase activity, and a C-terminal DnaB-binding domain.</text>
</comment>
<evidence type="ECO:0000256" key="7">
    <source>
        <dbReference type="ARBA" id="ARBA00022771"/>
    </source>
</evidence>
<keyword evidence="8 12" id="KW-0862">Zinc</keyword>
<dbReference type="GO" id="GO:0000428">
    <property type="term" value="C:DNA-directed RNA polymerase complex"/>
    <property type="evidence" value="ECO:0007669"/>
    <property type="project" value="UniProtKB-KW"/>
</dbReference>
<dbReference type="EMBL" id="VMSO01000028">
    <property type="protein sequence ID" value="KAA8500368.1"/>
    <property type="molecule type" value="Genomic_DNA"/>
</dbReference>
<dbReference type="Proteomes" id="UP000322025">
    <property type="component" value="Unassembled WGS sequence"/>
</dbReference>
<dbReference type="NCBIfam" id="TIGR01391">
    <property type="entry name" value="dnaG"/>
    <property type="match status" value="1"/>
</dbReference>
<dbReference type="SUPFAM" id="SSF56731">
    <property type="entry name" value="DNA primase core"/>
    <property type="match status" value="1"/>
</dbReference>
<dbReference type="InterPro" id="IPR002694">
    <property type="entry name" value="Znf_CHC2"/>
</dbReference>
<evidence type="ECO:0000313" key="18">
    <source>
        <dbReference type="Proteomes" id="UP000322025"/>
    </source>
</evidence>
<dbReference type="Pfam" id="PF01807">
    <property type="entry name" value="Zn_ribbon_DnaG"/>
    <property type="match status" value="1"/>
</dbReference>
<keyword evidence="3 12" id="KW-0808">Transferase</keyword>
<dbReference type="Gene3D" id="3.90.980.10">
    <property type="entry name" value="DNA primase, catalytic core, N-terminal domain"/>
    <property type="match status" value="1"/>
</dbReference>
<evidence type="ECO:0000256" key="8">
    <source>
        <dbReference type="ARBA" id="ARBA00022833"/>
    </source>
</evidence>
<evidence type="ECO:0000256" key="12">
    <source>
        <dbReference type="HAMAP-Rule" id="MF_00974"/>
    </source>
</evidence>
<comment type="function">
    <text evidence="12 13">RNA polymerase that catalyzes the synthesis of short RNA molecules used as primers for DNA polymerase during DNA replication.</text>
</comment>
<dbReference type="PIRSF" id="PIRSF002811">
    <property type="entry name" value="DnaG"/>
    <property type="match status" value="1"/>
</dbReference>
<evidence type="ECO:0000259" key="16">
    <source>
        <dbReference type="PROSITE" id="PS50880"/>
    </source>
</evidence>
<comment type="caution">
    <text evidence="17">The sequence shown here is derived from an EMBL/GenBank/DDBJ whole genome shotgun (WGS) entry which is preliminary data.</text>
</comment>
<dbReference type="EC" id="2.7.7.101" evidence="12"/>
<dbReference type="Pfam" id="PF08275">
    <property type="entry name" value="DNAG_N"/>
    <property type="match status" value="1"/>
</dbReference>
<evidence type="ECO:0000256" key="14">
    <source>
        <dbReference type="PIRSR" id="PIRSR002811-1"/>
    </source>
</evidence>
<dbReference type="CDD" id="cd03364">
    <property type="entry name" value="TOPRIM_DnaG_primases"/>
    <property type="match status" value="1"/>
</dbReference>
<dbReference type="InterPro" id="IPR006171">
    <property type="entry name" value="TOPRIM_dom"/>
</dbReference>
<dbReference type="FunFam" id="3.90.580.10:FF:000001">
    <property type="entry name" value="DNA primase"/>
    <property type="match status" value="1"/>
</dbReference>
<dbReference type="FunFam" id="3.90.980.10:FF:000001">
    <property type="entry name" value="DNA primase"/>
    <property type="match status" value="1"/>
</dbReference>
<feature type="zinc finger region" description="CHC2-type" evidence="12 14">
    <location>
        <begin position="38"/>
        <end position="62"/>
    </location>
</feature>
<dbReference type="GO" id="GO:0005737">
    <property type="term" value="C:cytoplasm"/>
    <property type="evidence" value="ECO:0007669"/>
    <property type="project" value="TreeGrafter"/>
</dbReference>
<dbReference type="Gene3D" id="3.90.580.10">
    <property type="entry name" value="Zinc finger, CHC2-type domain"/>
    <property type="match status" value="1"/>
</dbReference>
<accession>A0A5M9HUK8</accession>
<comment type="subunit">
    <text evidence="12">Monomer. Interacts with DnaB.</text>
</comment>
<evidence type="ECO:0000256" key="11">
    <source>
        <dbReference type="ARBA" id="ARBA00023163"/>
    </source>
</evidence>
<evidence type="ECO:0000256" key="5">
    <source>
        <dbReference type="ARBA" id="ARBA00022705"/>
    </source>
</evidence>
<evidence type="ECO:0000256" key="9">
    <source>
        <dbReference type="ARBA" id="ARBA00022842"/>
    </source>
</evidence>
<dbReference type="PROSITE" id="PS50880">
    <property type="entry name" value="TOPRIM"/>
    <property type="match status" value="1"/>
</dbReference>
<dbReference type="InterPro" id="IPR036977">
    <property type="entry name" value="DNA_primase_Znf_CHC2"/>
</dbReference>
<evidence type="ECO:0000313" key="17">
    <source>
        <dbReference type="EMBL" id="KAA8500368.1"/>
    </source>
</evidence>
<dbReference type="InterPro" id="IPR037068">
    <property type="entry name" value="DNA_primase_core_N_sf"/>
</dbReference>
<evidence type="ECO:0000256" key="1">
    <source>
        <dbReference type="ARBA" id="ARBA00022478"/>
    </source>
</evidence>
<sequence length="593" mass="67686">MYYPDELIEEIRTRNDIVDVISGYVRLQKKGSSYFGLCPFHNEKSPSFSVSRQKQMYYCFGCGAGGNVFTFLMEYENFSFMEAVKFLADRAGIKLPEAEYSKEAKEKADLKASILEVNKKAARYYYIQLKSERGRKAYTYLTDRGLSDDTIKAFGLGYSNVFSDDLYKYLRGEGYSEELIRQAGLINTDEKKGVYDKFWNRVIFPIMDVNSRVIGFGGRVMGDAKPKYLNSPETVVFDKSRNLYGLNRARTSRKPYFLLCEGYMDVISLHQAGFTNAVASLGTALTPGHASLIKRYVKEVYLTYDSDDAGTRAALRAVPILREAGISAKVVRMDPYKDPDEFIKNLGAEEYEKRIQNARNGFMFSLEMLEREYDMASPEGKTDFFREAARRLIGFEDELERNNYIEAVASAYKASRESLEKLVAKTAVNSGMARPASRPKKAEGSSKEKKKEDGILTSQKALLTWMIEDEKLFGRISSYIHPDDFADGIYRKVAEILYEQHENGGMNPAGILNHFTSEEEHREAASLFNTKIRQLKTKEEEEQALKEVILRVKSHSIDERTRKLDPADMAGLQRLMEDKRKLEGLRTLHISID</sequence>
<keyword evidence="10 12" id="KW-0238">DNA-binding</keyword>
<dbReference type="OrthoDB" id="9803773at2"/>
<evidence type="ECO:0000256" key="10">
    <source>
        <dbReference type="ARBA" id="ARBA00023125"/>
    </source>
</evidence>
<dbReference type="GO" id="GO:0008270">
    <property type="term" value="F:zinc ion binding"/>
    <property type="evidence" value="ECO:0007669"/>
    <property type="project" value="UniProtKB-UniRule"/>
</dbReference>
<feature type="domain" description="Toprim" evidence="16">
    <location>
        <begin position="255"/>
        <end position="336"/>
    </location>
</feature>
<evidence type="ECO:0000256" key="3">
    <source>
        <dbReference type="ARBA" id="ARBA00022679"/>
    </source>
</evidence>
<dbReference type="SMART" id="SM00493">
    <property type="entry name" value="TOPRIM"/>
    <property type="match status" value="1"/>
</dbReference>
<keyword evidence="4 12" id="KW-0548">Nucleotidyltransferase</keyword>
<keyword evidence="9" id="KW-0460">Magnesium</keyword>
<dbReference type="GO" id="GO:0003899">
    <property type="term" value="F:DNA-directed RNA polymerase activity"/>
    <property type="evidence" value="ECO:0007669"/>
    <property type="project" value="UniProtKB-UniRule"/>
</dbReference>
<dbReference type="Gene3D" id="1.10.860.10">
    <property type="entry name" value="DNAb Helicase, Chain A"/>
    <property type="match status" value="1"/>
</dbReference>
<keyword evidence="2 12" id="KW-0639">Primosome</keyword>
<proteinExistence type="inferred from homology"/>
<feature type="region of interest" description="Disordered" evidence="15">
    <location>
        <begin position="430"/>
        <end position="453"/>
    </location>
</feature>
<evidence type="ECO:0000256" key="15">
    <source>
        <dbReference type="SAM" id="MobiDB-lite"/>
    </source>
</evidence>
<comment type="cofactor">
    <cofactor evidence="12 13 14">
        <name>Zn(2+)</name>
        <dbReference type="ChEBI" id="CHEBI:29105"/>
    </cofactor>
    <text evidence="12 13 14">Binds 1 zinc ion per monomer.</text>
</comment>
<evidence type="ECO:0000256" key="2">
    <source>
        <dbReference type="ARBA" id="ARBA00022515"/>
    </source>
</evidence>
<keyword evidence="5 12" id="KW-0235">DNA replication</keyword>
<dbReference type="SUPFAM" id="SSF57783">
    <property type="entry name" value="Zinc beta-ribbon"/>
    <property type="match status" value="1"/>
</dbReference>
<dbReference type="InterPro" id="IPR016136">
    <property type="entry name" value="DNA_helicase_N/primase_C"/>
</dbReference>
<dbReference type="SMART" id="SM00400">
    <property type="entry name" value="ZnF_CHCC"/>
    <property type="match status" value="1"/>
</dbReference>
<comment type="similarity">
    <text evidence="12 13">Belongs to the DnaG primase family.</text>
</comment>
<dbReference type="Gene3D" id="3.40.1360.10">
    <property type="match status" value="1"/>
</dbReference>
<keyword evidence="18" id="KW-1185">Reference proteome</keyword>
<dbReference type="PANTHER" id="PTHR30313">
    <property type="entry name" value="DNA PRIMASE"/>
    <property type="match status" value="1"/>
</dbReference>